<name>A0ABP1AJU9_9BRYO</name>
<reference evidence="2" key="1">
    <citation type="submission" date="2024-03" db="EMBL/GenBank/DDBJ databases">
        <authorList>
            <consortium name="ELIXIR-Norway"/>
            <consortium name="Elixir Norway"/>
        </authorList>
    </citation>
    <scope>NUCLEOTIDE SEQUENCE</scope>
</reference>
<evidence type="ECO:0000313" key="2">
    <source>
        <dbReference type="EMBL" id="CAK9862825.1"/>
    </source>
</evidence>
<feature type="domain" description="F-box/LRR-repeat protein 15/At3g58940/PEG3-like LRR" evidence="1">
    <location>
        <begin position="111"/>
        <end position="175"/>
    </location>
</feature>
<dbReference type="Proteomes" id="UP001497522">
    <property type="component" value="Chromosome 13"/>
</dbReference>
<proteinExistence type="predicted"/>
<evidence type="ECO:0000259" key="1">
    <source>
        <dbReference type="Pfam" id="PF24758"/>
    </source>
</evidence>
<keyword evidence="3" id="KW-1185">Reference proteome</keyword>
<accession>A0ABP1AJU9</accession>
<dbReference type="SUPFAM" id="SSF52047">
    <property type="entry name" value="RNI-like"/>
    <property type="match status" value="1"/>
</dbReference>
<protein>
    <recommendedName>
        <fullName evidence="1">F-box/LRR-repeat protein 15/At3g58940/PEG3-like LRR domain-containing protein</fullName>
    </recommendedName>
</protein>
<dbReference type="Pfam" id="PF24758">
    <property type="entry name" value="LRR_At5g56370"/>
    <property type="match status" value="1"/>
</dbReference>
<sequence>MAARKNLLRLRFRRKDWNRVQKMSTEDLEDGITKTLMRMSSLQDLCIRYLGDKHEFSAAAVTAWLLHFCDSLRFLTFKTEIKPLALDIMGEIRHECLVLKHADIILIRDPDVKVRFPTLVSLTLWDIRVSAVDLHGLLLACPELENLALNRVFDICSSEARVPLELTSSSLKSFTWQNWTGNWTGPKLVAEKLESFHLKYNENPSHLHVVTKGNLQEVRIKNSLGTGLKIEGDFHLLHVLDFHSPWFDTCNWSGFMVPFQEASNLVELCLWPVQSYDPNLERIAVFFPCVSQLSLLYNFEDATQVEKLLEGSSILEKVVVLELGCLTVNSLFDQWISGVVQRCPNLRYLVVHCGVSQLEYGMNTLQMLDKCGGWLVEICMVYGAGKLANSKECLYVWELQEAVGVLALTPFCELNPTGDYIC</sequence>
<dbReference type="InterPro" id="IPR055411">
    <property type="entry name" value="LRR_FXL15/At3g58940/PEG3-like"/>
</dbReference>
<dbReference type="EMBL" id="OZ023714">
    <property type="protein sequence ID" value="CAK9862825.1"/>
    <property type="molecule type" value="Genomic_DNA"/>
</dbReference>
<dbReference type="Gene3D" id="3.80.10.10">
    <property type="entry name" value="Ribonuclease Inhibitor"/>
    <property type="match status" value="1"/>
</dbReference>
<gene>
    <name evidence="2" type="ORF">CSSPJE1EN2_LOCUS5820</name>
</gene>
<evidence type="ECO:0000313" key="3">
    <source>
        <dbReference type="Proteomes" id="UP001497522"/>
    </source>
</evidence>
<dbReference type="InterPro" id="IPR032675">
    <property type="entry name" value="LRR_dom_sf"/>
</dbReference>
<organism evidence="2 3">
    <name type="scientific">Sphagnum jensenii</name>
    <dbReference type="NCBI Taxonomy" id="128206"/>
    <lineage>
        <taxon>Eukaryota</taxon>
        <taxon>Viridiplantae</taxon>
        <taxon>Streptophyta</taxon>
        <taxon>Embryophyta</taxon>
        <taxon>Bryophyta</taxon>
        <taxon>Sphagnophytina</taxon>
        <taxon>Sphagnopsida</taxon>
        <taxon>Sphagnales</taxon>
        <taxon>Sphagnaceae</taxon>
        <taxon>Sphagnum</taxon>
    </lineage>
</organism>